<reference evidence="2" key="2">
    <citation type="submission" date="2020-10" db="UniProtKB">
        <authorList>
            <consortium name="WormBaseParasite"/>
        </authorList>
    </citation>
    <scope>IDENTIFICATION</scope>
</reference>
<organism evidence="1 2">
    <name type="scientific">Panagrellus redivivus</name>
    <name type="common">Microworm</name>
    <dbReference type="NCBI Taxonomy" id="6233"/>
    <lineage>
        <taxon>Eukaryota</taxon>
        <taxon>Metazoa</taxon>
        <taxon>Ecdysozoa</taxon>
        <taxon>Nematoda</taxon>
        <taxon>Chromadorea</taxon>
        <taxon>Rhabditida</taxon>
        <taxon>Tylenchina</taxon>
        <taxon>Panagrolaimomorpha</taxon>
        <taxon>Panagrolaimoidea</taxon>
        <taxon>Panagrolaimidae</taxon>
        <taxon>Panagrellus</taxon>
    </lineage>
</organism>
<protein>
    <submittedName>
        <fullName evidence="2">Anoctamin</fullName>
    </submittedName>
</protein>
<name>A0A7E4UY75_PANRE</name>
<reference evidence="1" key="1">
    <citation type="journal article" date="2013" name="Genetics">
        <title>The draft genome and transcriptome of Panagrellus redivivus are shaped by the harsh demands of a free-living lifestyle.</title>
        <authorList>
            <person name="Srinivasan J."/>
            <person name="Dillman A.R."/>
            <person name="Macchietto M.G."/>
            <person name="Heikkinen L."/>
            <person name="Lakso M."/>
            <person name="Fracchia K.M."/>
            <person name="Antoshechkin I."/>
            <person name="Mortazavi A."/>
            <person name="Wong G."/>
            <person name="Sternberg P.W."/>
        </authorList>
    </citation>
    <scope>NUCLEOTIDE SEQUENCE [LARGE SCALE GENOMIC DNA]</scope>
    <source>
        <strain evidence="1">MT8872</strain>
    </source>
</reference>
<proteinExistence type="predicted"/>
<keyword evidence="1" id="KW-1185">Reference proteome</keyword>
<accession>A0A7E4UY75</accession>
<sequence length="122" mass="14398">MSLNSNVSAVNRFTYDWLIRFIELHPLKMEEYFNVEYRKHWVTVNHNELRPDDYLSKYVAISPMFTNLINRYMPYAFYYYAANLDIIKAGVFICSFVTTILGPTEVGPPLPPVVEPPTRRRE</sequence>
<evidence type="ECO:0000313" key="2">
    <source>
        <dbReference type="WBParaSite" id="Pan_g14219.t1"/>
    </source>
</evidence>
<evidence type="ECO:0000313" key="1">
    <source>
        <dbReference type="Proteomes" id="UP000492821"/>
    </source>
</evidence>
<dbReference type="WBParaSite" id="Pan_g14219.t1">
    <property type="protein sequence ID" value="Pan_g14219.t1"/>
    <property type="gene ID" value="Pan_g14219"/>
</dbReference>
<dbReference type="Proteomes" id="UP000492821">
    <property type="component" value="Unassembled WGS sequence"/>
</dbReference>
<dbReference type="AlphaFoldDB" id="A0A7E4UY75"/>